<evidence type="ECO:0000313" key="6">
    <source>
        <dbReference type="EMBL" id="CBA11576.1"/>
    </source>
</evidence>
<organism evidence="6">
    <name type="scientific">Streptomyces lydicus</name>
    <dbReference type="NCBI Taxonomy" id="47763"/>
    <lineage>
        <taxon>Bacteria</taxon>
        <taxon>Bacillati</taxon>
        <taxon>Actinomycetota</taxon>
        <taxon>Actinomycetes</taxon>
        <taxon>Kitasatosporales</taxon>
        <taxon>Streptomycetaceae</taxon>
        <taxon>Streptomyces</taxon>
    </lineage>
</organism>
<protein>
    <submittedName>
        <fullName evidence="6">TetR-family transcriptional regulator</fullName>
    </submittedName>
</protein>
<dbReference type="InterPro" id="IPR050109">
    <property type="entry name" value="HTH-type_TetR-like_transc_reg"/>
</dbReference>
<name>D1GLV1_9ACTN</name>
<dbReference type="GO" id="GO:0000976">
    <property type="term" value="F:transcription cis-regulatory region binding"/>
    <property type="evidence" value="ECO:0007669"/>
    <property type="project" value="TreeGrafter"/>
</dbReference>
<evidence type="ECO:0000259" key="5">
    <source>
        <dbReference type="PROSITE" id="PS50977"/>
    </source>
</evidence>
<gene>
    <name evidence="6" type="primary">slgR1</name>
</gene>
<dbReference type="Gene3D" id="1.10.357.10">
    <property type="entry name" value="Tetracycline Repressor, domain 2"/>
    <property type="match status" value="1"/>
</dbReference>
<dbReference type="InterPro" id="IPR001647">
    <property type="entry name" value="HTH_TetR"/>
</dbReference>
<dbReference type="GO" id="GO:0003700">
    <property type="term" value="F:DNA-binding transcription factor activity"/>
    <property type="evidence" value="ECO:0007669"/>
    <property type="project" value="TreeGrafter"/>
</dbReference>
<evidence type="ECO:0000256" key="3">
    <source>
        <dbReference type="ARBA" id="ARBA00023163"/>
    </source>
</evidence>
<dbReference type="EMBL" id="FN433113">
    <property type="protein sequence ID" value="CBA11576.1"/>
    <property type="molecule type" value="Genomic_DNA"/>
</dbReference>
<dbReference type="SMR" id="D1GLV1"/>
<keyword evidence="1" id="KW-0805">Transcription regulation</keyword>
<dbReference type="Pfam" id="PF00440">
    <property type="entry name" value="TetR_N"/>
    <property type="match status" value="1"/>
</dbReference>
<dbReference type="Gene3D" id="1.10.10.60">
    <property type="entry name" value="Homeodomain-like"/>
    <property type="match status" value="1"/>
</dbReference>
<proteinExistence type="predicted"/>
<dbReference type="GO" id="GO:0045892">
    <property type="term" value="P:negative regulation of DNA-templated transcription"/>
    <property type="evidence" value="ECO:0007669"/>
    <property type="project" value="UniProtKB-ARBA"/>
</dbReference>
<sequence length="220" mass="23846">MEERDEPMGLRERKKQRTRQAISDAAISLFLQHGFDQVSVVDVAAAAEVSKPTLFKYFPTKEDLVVHRFADHETVAGTIVRERRSGVSPLAALHQHFVDGLARRDPITGLNDEQEVLDFHGLVYSTPSLLTRVVQYQSRAEEALAQALAEALDAGPADVTPRLLAGQVVAAQRILAAANWQRIVDGATADGSYPQAVADADHAFALLEWGLAGPSAARTA</sequence>
<feature type="domain" description="HTH tetR-type" evidence="5">
    <location>
        <begin position="16"/>
        <end position="76"/>
    </location>
</feature>
<dbReference type="AlphaFoldDB" id="D1GLV1"/>
<dbReference type="SUPFAM" id="SSF46689">
    <property type="entry name" value="Homeodomain-like"/>
    <property type="match status" value="1"/>
</dbReference>
<evidence type="ECO:0000256" key="1">
    <source>
        <dbReference type="ARBA" id="ARBA00023015"/>
    </source>
</evidence>
<keyword evidence="2 4" id="KW-0238">DNA-binding</keyword>
<dbReference type="PANTHER" id="PTHR30055:SF234">
    <property type="entry name" value="HTH-TYPE TRANSCRIPTIONAL REGULATOR BETI"/>
    <property type="match status" value="1"/>
</dbReference>
<dbReference type="PROSITE" id="PS50977">
    <property type="entry name" value="HTH_TETR_2"/>
    <property type="match status" value="1"/>
</dbReference>
<dbReference type="PANTHER" id="PTHR30055">
    <property type="entry name" value="HTH-TYPE TRANSCRIPTIONAL REGULATOR RUTR"/>
    <property type="match status" value="1"/>
</dbReference>
<dbReference type="InterPro" id="IPR009057">
    <property type="entry name" value="Homeodomain-like_sf"/>
</dbReference>
<reference evidence="6" key="1">
    <citation type="journal article" date="2009" name="Chem. Biol.">
        <title>Deciphering biosynthesis of the RNA polymerase inhibitor streptolydigin and generation of glycosylated derivatives.</title>
        <authorList>
            <person name="Olano C."/>
            <person name="Gomez C."/>
            <person name="Perez M."/>
            <person name="Palomino M."/>
            <person name="Pineda-Lucena A."/>
            <person name="Carbajo R.J."/>
            <person name="Brana A.F."/>
            <person name="Mendez C."/>
            <person name="Salas J.A."/>
        </authorList>
    </citation>
    <scope>NUCLEOTIDE SEQUENCE</scope>
    <source>
        <strain evidence="6">NRRL 2433</strain>
    </source>
</reference>
<evidence type="ECO:0000256" key="4">
    <source>
        <dbReference type="PROSITE-ProRule" id="PRU00335"/>
    </source>
</evidence>
<dbReference type="PRINTS" id="PR00455">
    <property type="entry name" value="HTHTETR"/>
</dbReference>
<dbReference type="FunFam" id="1.10.10.60:FF:000141">
    <property type="entry name" value="TetR family transcriptional regulator"/>
    <property type="match status" value="1"/>
</dbReference>
<keyword evidence="3" id="KW-0804">Transcription</keyword>
<dbReference type="PROSITE" id="PS01081">
    <property type="entry name" value="HTH_TETR_1"/>
    <property type="match status" value="1"/>
</dbReference>
<evidence type="ECO:0000256" key="2">
    <source>
        <dbReference type="ARBA" id="ARBA00023125"/>
    </source>
</evidence>
<accession>D1GLV1</accession>
<dbReference type="InterPro" id="IPR023772">
    <property type="entry name" value="DNA-bd_HTH_TetR-type_CS"/>
</dbReference>
<feature type="DNA-binding region" description="H-T-H motif" evidence="4">
    <location>
        <begin position="39"/>
        <end position="58"/>
    </location>
</feature>